<sequence length="123" mass="13485">MEIIDELVPIIAILSTVALPIGFGMFLGLSSMRSKHRENMELIKQGIVPPSQGKPTPNKYRSLRNGFLCAGIAIGLILGVILQNVTNMSEESGFFILAACVLLFLGLAYVLFYLVIKDKDLDE</sequence>
<feature type="transmembrane region" description="Helical" evidence="1">
    <location>
        <begin position="63"/>
        <end position="82"/>
    </location>
</feature>
<feature type="domain" description="DUF6249" evidence="2">
    <location>
        <begin position="10"/>
        <end position="115"/>
    </location>
</feature>
<dbReference type="RefSeq" id="WP_062175280.1">
    <property type="nucleotide sequence ID" value="NZ_BBXL01000001.1"/>
</dbReference>
<evidence type="ECO:0000256" key="1">
    <source>
        <dbReference type="SAM" id="Phobius"/>
    </source>
</evidence>
<keyword evidence="4" id="KW-1185">Reference proteome</keyword>
<evidence type="ECO:0000259" key="2">
    <source>
        <dbReference type="Pfam" id="PF19762"/>
    </source>
</evidence>
<dbReference type="EMBL" id="FQUC01000001">
    <property type="protein sequence ID" value="SHE36673.1"/>
    <property type="molecule type" value="Genomic_DNA"/>
</dbReference>
<keyword evidence="1" id="KW-0472">Membrane</keyword>
<dbReference type="AlphaFoldDB" id="A0A1M4SWS6"/>
<keyword evidence="1" id="KW-0812">Transmembrane</keyword>
<keyword evidence="1" id="KW-1133">Transmembrane helix</keyword>
<evidence type="ECO:0000313" key="3">
    <source>
        <dbReference type="EMBL" id="SHE36673.1"/>
    </source>
</evidence>
<dbReference type="OrthoDB" id="997939at2"/>
<evidence type="ECO:0000313" key="4">
    <source>
        <dbReference type="Proteomes" id="UP000184480"/>
    </source>
</evidence>
<proteinExistence type="predicted"/>
<dbReference type="InterPro" id="IPR046216">
    <property type="entry name" value="DUF6249"/>
</dbReference>
<feature type="transmembrane region" description="Helical" evidence="1">
    <location>
        <begin position="94"/>
        <end position="116"/>
    </location>
</feature>
<organism evidence="3 4">
    <name type="scientific">Dysgonomonas macrotermitis</name>
    <dbReference type="NCBI Taxonomy" id="1346286"/>
    <lineage>
        <taxon>Bacteria</taxon>
        <taxon>Pseudomonadati</taxon>
        <taxon>Bacteroidota</taxon>
        <taxon>Bacteroidia</taxon>
        <taxon>Bacteroidales</taxon>
        <taxon>Dysgonomonadaceae</taxon>
        <taxon>Dysgonomonas</taxon>
    </lineage>
</organism>
<feature type="transmembrane region" description="Helical" evidence="1">
    <location>
        <begin position="6"/>
        <end position="29"/>
    </location>
</feature>
<reference evidence="4" key="1">
    <citation type="submission" date="2016-11" db="EMBL/GenBank/DDBJ databases">
        <authorList>
            <person name="Varghese N."/>
            <person name="Submissions S."/>
        </authorList>
    </citation>
    <scope>NUCLEOTIDE SEQUENCE [LARGE SCALE GENOMIC DNA]</scope>
    <source>
        <strain evidence="4">DSM 27370</strain>
    </source>
</reference>
<accession>A0A1M4SWS6</accession>
<dbReference type="Pfam" id="PF19762">
    <property type="entry name" value="DUF6249"/>
    <property type="match status" value="1"/>
</dbReference>
<dbReference type="Proteomes" id="UP000184480">
    <property type="component" value="Unassembled WGS sequence"/>
</dbReference>
<dbReference type="STRING" id="1346286.SAMN05444362_101171"/>
<name>A0A1M4SWS6_9BACT</name>
<gene>
    <name evidence="3" type="ORF">SAMN05444362_101171</name>
</gene>
<protein>
    <recommendedName>
        <fullName evidence="2">DUF6249 domain-containing protein</fullName>
    </recommendedName>
</protein>